<reference evidence="2" key="1">
    <citation type="journal article" date="2017" name="Front. Plant Sci.">
        <title>Climate Clever Clovers: New Paradigm to Reduce the Environmental Footprint of Ruminants by Breeding Low Methanogenic Forages Utilizing Haplotype Variation.</title>
        <authorList>
            <person name="Kaur P."/>
            <person name="Appels R."/>
            <person name="Bayer P.E."/>
            <person name="Keeble-Gagnere G."/>
            <person name="Wang J."/>
            <person name="Hirakawa H."/>
            <person name="Shirasawa K."/>
            <person name="Vercoe P."/>
            <person name="Stefanova K."/>
            <person name="Durmic Z."/>
            <person name="Nichols P."/>
            <person name="Revell C."/>
            <person name="Isobe S.N."/>
            <person name="Edwards D."/>
            <person name="Erskine W."/>
        </authorList>
    </citation>
    <scope>NUCLEOTIDE SEQUENCE [LARGE SCALE GENOMIC DNA]</scope>
    <source>
        <strain evidence="2">cv. Daliak</strain>
    </source>
</reference>
<name>A0A2Z6MGP3_TRISU</name>
<proteinExistence type="predicted"/>
<keyword evidence="2" id="KW-1185">Reference proteome</keyword>
<accession>A0A2Z6MGP3</accession>
<protein>
    <submittedName>
        <fullName evidence="1">Uncharacterized protein</fullName>
    </submittedName>
</protein>
<sequence length="122" mass="13880">MLKSLRKILSLQWKDCIKKRSEHGKNLVDVQLPNCNVCVEENKQYNCDHIMVEDRKNTSVVEGANVDADHDANADSSFVHAVINMVGMLIVEEAWSLACDFYLEEFNRDDMFLVLVFAEGGN</sequence>
<dbReference type="Proteomes" id="UP000242715">
    <property type="component" value="Unassembled WGS sequence"/>
</dbReference>
<dbReference type="EMBL" id="DF973445">
    <property type="protein sequence ID" value="GAU31068.1"/>
    <property type="molecule type" value="Genomic_DNA"/>
</dbReference>
<evidence type="ECO:0000313" key="1">
    <source>
        <dbReference type="EMBL" id="GAU31068.1"/>
    </source>
</evidence>
<evidence type="ECO:0000313" key="2">
    <source>
        <dbReference type="Proteomes" id="UP000242715"/>
    </source>
</evidence>
<gene>
    <name evidence="1" type="ORF">TSUD_322050</name>
</gene>
<dbReference type="AlphaFoldDB" id="A0A2Z6MGP3"/>
<organism evidence="1 2">
    <name type="scientific">Trifolium subterraneum</name>
    <name type="common">Subterranean clover</name>
    <dbReference type="NCBI Taxonomy" id="3900"/>
    <lineage>
        <taxon>Eukaryota</taxon>
        <taxon>Viridiplantae</taxon>
        <taxon>Streptophyta</taxon>
        <taxon>Embryophyta</taxon>
        <taxon>Tracheophyta</taxon>
        <taxon>Spermatophyta</taxon>
        <taxon>Magnoliopsida</taxon>
        <taxon>eudicotyledons</taxon>
        <taxon>Gunneridae</taxon>
        <taxon>Pentapetalae</taxon>
        <taxon>rosids</taxon>
        <taxon>fabids</taxon>
        <taxon>Fabales</taxon>
        <taxon>Fabaceae</taxon>
        <taxon>Papilionoideae</taxon>
        <taxon>50 kb inversion clade</taxon>
        <taxon>NPAAA clade</taxon>
        <taxon>Hologalegina</taxon>
        <taxon>IRL clade</taxon>
        <taxon>Trifolieae</taxon>
        <taxon>Trifolium</taxon>
    </lineage>
</organism>
<dbReference type="OrthoDB" id="655540at2759"/>